<dbReference type="SUPFAM" id="SSF52518">
    <property type="entry name" value="Thiamin diphosphate-binding fold (THDP-binding)"/>
    <property type="match status" value="1"/>
</dbReference>
<protein>
    <submittedName>
        <fullName evidence="2">Transketolase</fullName>
    </submittedName>
</protein>
<reference evidence="2" key="1">
    <citation type="submission" date="2021-02" db="EMBL/GenBank/DDBJ databases">
        <title>Phycicoccus sp. MQZ13P-5T, whole genome shotgun sequence.</title>
        <authorList>
            <person name="Tuo L."/>
        </authorList>
    </citation>
    <scope>NUCLEOTIDE SEQUENCE</scope>
    <source>
        <strain evidence="2">MQZ13P-5</strain>
    </source>
</reference>
<sequence length="312" mass="33244">MRTATTAAPRPALPVSQRERFYAVVGELLADDPRLALVLADIGLGYLPELPESAARRVVNVGIREQLLVGAAAGLAMAGLRPIAHSFPPFLVERPFEQLKLDLCHQDVGALLVSAGGSYGWPGGGETHFGMRDVSLLDTLDDVVVDVPGHADEAEALLRQGASADDRRYLRLDDHDNATAHDVTDGRLVPVRTTGSAATVVAVGPVLDRVLRATEGLDVSVAYTARPRPFDTEGLRAATARTSAALVVVEPYLAGTSAHVLSHALRHRPHRLLSLGVGRAATRTYGSVEDHDRLHRLDPAGLREDIAAFLAA</sequence>
<dbReference type="PANTHER" id="PTHR43825:SF1">
    <property type="entry name" value="TRANSKETOLASE-LIKE PYRIMIDINE-BINDING DOMAIN-CONTAINING PROTEIN"/>
    <property type="match status" value="1"/>
</dbReference>
<dbReference type="InterPro" id="IPR051157">
    <property type="entry name" value="PDH/Transketolase"/>
</dbReference>
<evidence type="ECO:0000313" key="2">
    <source>
        <dbReference type="EMBL" id="MBM6399839.1"/>
    </source>
</evidence>
<comment type="caution">
    <text evidence="2">The sequence shown here is derived from an EMBL/GenBank/DDBJ whole genome shotgun (WGS) entry which is preliminary data.</text>
</comment>
<dbReference type="Pfam" id="PF02779">
    <property type="entry name" value="Transket_pyr"/>
    <property type="match status" value="1"/>
</dbReference>
<dbReference type="Gene3D" id="3.40.50.920">
    <property type="match status" value="1"/>
</dbReference>
<feature type="domain" description="Transketolase-like pyrimidine-binding" evidence="1">
    <location>
        <begin position="15"/>
        <end position="179"/>
    </location>
</feature>
<organism evidence="2 3">
    <name type="scientific">Phycicoccus sonneratiae</name>
    <dbReference type="NCBI Taxonomy" id="2807628"/>
    <lineage>
        <taxon>Bacteria</taxon>
        <taxon>Bacillati</taxon>
        <taxon>Actinomycetota</taxon>
        <taxon>Actinomycetes</taxon>
        <taxon>Micrococcales</taxon>
        <taxon>Intrasporangiaceae</taxon>
        <taxon>Phycicoccus</taxon>
    </lineage>
</organism>
<dbReference type="InterPro" id="IPR029061">
    <property type="entry name" value="THDP-binding"/>
</dbReference>
<proteinExistence type="predicted"/>
<dbReference type="PANTHER" id="PTHR43825">
    <property type="entry name" value="PYRUVATE DEHYDROGENASE E1 COMPONENT"/>
    <property type="match status" value="1"/>
</dbReference>
<dbReference type="Proteomes" id="UP001430172">
    <property type="component" value="Unassembled WGS sequence"/>
</dbReference>
<evidence type="ECO:0000259" key="1">
    <source>
        <dbReference type="SMART" id="SM00861"/>
    </source>
</evidence>
<gene>
    <name evidence="2" type="ORF">JQN70_05540</name>
</gene>
<dbReference type="EMBL" id="JAFDVD010000007">
    <property type="protein sequence ID" value="MBM6399839.1"/>
    <property type="molecule type" value="Genomic_DNA"/>
</dbReference>
<dbReference type="InterPro" id="IPR009014">
    <property type="entry name" value="Transketo_C/PFOR_II"/>
</dbReference>
<dbReference type="InterPro" id="IPR005475">
    <property type="entry name" value="Transketolase-like_Pyr-bd"/>
</dbReference>
<dbReference type="SMART" id="SM00861">
    <property type="entry name" value="Transket_pyr"/>
    <property type="match status" value="1"/>
</dbReference>
<dbReference type="RefSeq" id="WP_204130335.1">
    <property type="nucleotide sequence ID" value="NZ_JAFDVD010000007.1"/>
</dbReference>
<dbReference type="Gene3D" id="3.40.50.970">
    <property type="match status" value="1"/>
</dbReference>
<accession>A0ABS2CIZ8</accession>
<keyword evidence="3" id="KW-1185">Reference proteome</keyword>
<dbReference type="SUPFAM" id="SSF52922">
    <property type="entry name" value="TK C-terminal domain-like"/>
    <property type="match status" value="1"/>
</dbReference>
<name>A0ABS2CIZ8_9MICO</name>
<evidence type="ECO:0000313" key="3">
    <source>
        <dbReference type="Proteomes" id="UP001430172"/>
    </source>
</evidence>